<dbReference type="RefSeq" id="WP_010745337.1">
    <property type="nucleotide sequence ID" value="NZ_BAAAXM010000015.1"/>
</dbReference>
<dbReference type="Gene3D" id="1.20.1440.50">
    <property type="entry name" value="Ta0600-like"/>
    <property type="match status" value="1"/>
</dbReference>
<evidence type="ECO:0000313" key="3">
    <source>
        <dbReference type="Proteomes" id="UP001249240"/>
    </source>
</evidence>
<protein>
    <submittedName>
        <fullName evidence="2">Bacteriocin immunity protein</fullName>
    </submittedName>
</protein>
<organism evidence="2 3">
    <name type="scientific">Enterococcus raffinosus</name>
    <dbReference type="NCBI Taxonomy" id="71452"/>
    <lineage>
        <taxon>Bacteria</taxon>
        <taxon>Bacillati</taxon>
        <taxon>Bacillota</taxon>
        <taxon>Bacilli</taxon>
        <taxon>Lactobacillales</taxon>
        <taxon>Enterococcaceae</taxon>
        <taxon>Enterococcus</taxon>
    </lineage>
</organism>
<evidence type="ECO:0000256" key="1">
    <source>
        <dbReference type="ARBA" id="ARBA00023025"/>
    </source>
</evidence>
<evidence type="ECO:0000313" key="2">
    <source>
        <dbReference type="EMBL" id="MDT2540385.1"/>
    </source>
</evidence>
<dbReference type="GO" id="GO:0030153">
    <property type="term" value="P:bacteriocin immunity"/>
    <property type="evidence" value="ECO:0007669"/>
    <property type="project" value="UniProtKB-KW"/>
</dbReference>
<dbReference type="AlphaFoldDB" id="A0AAW8T6E6"/>
<sequence length="100" mass="11324">MMESQKAEEMMDQISQAYGDKEIQELPEVQKFLLENAQLLEKTEACGLVATKICKEIALYAFSHQCSFPKALGELHSQLKHEAMKYDATAMAAILLPVWF</sequence>
<accession>A0AAW8T6E6</accession>
<dbReference type="InterPro" id="IPR015046">
    <property type="entry name" value="LciA_Immunity-like"/>
</dbReference>
<keyword evidence="1" id="KW-0079">Bacteriocin immunity</keyword>
<comment type="caution">
    <text evidence="2">The sequence shown here is derived from an EMBL/GenBank/DDBJ whole genome shotgun (WGS) entry which is preliminary data.</text>
</comment>
<reference evidence="2" key="1">
    <citation type="submission" date="2023-03" db="EMBL/GenBank/DDBJ databases">
        <authorList>
            <person name="Shen W."/>
            <person name="Cai J."/>
        </authorList>
    </citation>
    <scope>NUCLEOTIDE SEQUENCE</scope>
    <source>
        <strain evidence="2">B646-2</strain>
    </source>
</reference>
<proteinExistence type="predicted"/>
<name>A0AAW8T6E6_9ENTE</name>
<dbReference type="SUPFAM" id="SSF109797">
    <property type="entry name" value="Bacteriocin immunity protein-like"/>
    <property type="match status" value="1"/>
</dbReference>
<dbReference type="InterPro" id="IPR023130">
    <property type="entry name" value="Ta0600-like_sf"/>
</dbReference>
<dbReference type="Proteomes" id="UP001249240">
    <property type="component" value="Unassembled WGS sequence"/>
</dbReference>
<dbReference type="Pfam" id="PF08951">
    <property type="entry name" value="EntA_Immun"/>
    <property type="match status" value="1"/>
</dbReference>
<gene>
    <name evidence="2" type="ORF">P7D78_19960</name>
</gene>
<dbReference type="EMBL" id="JARPXM010000038">
    <property type="protein sequence ID" value="MDT2540385.1"/>
    <property type="molecule type" value="Genomic_DNA"/>
</dbReference>
<dbReference type="GeneID" id="67041107"/>